<dbReference type="EMBL" id="FRCY01000004">
    <property type="protein sequence ID" value="SHM88733.1"/>
    <property type="molecule type" value="Genomic_DNA"/>
</dbReference>
<dbReference type="InterPro" id="IPR023393">
    <property type="entry name" value="START-like_dom_sf"/>
</dbReference>
<dbReference type="RefSeq" id="WP_073094015.1">
    <property type="nucleotide sequence ID" value="NZ_FRCY01000004.1"/>
</dbReference>
<dbReference type="OrthoDB" id="7832152at2"/>
<evidence type="ECO:0008006" key="3">
    <source>
        <dbReference type="Google" id="ProtNLM"/>
    </source>
</evidence>
<sequence>MKTSKNKLLKTIGIPLLILGVLLFGISRQQLPVDTTQSAIIKANREDIWEIATDFEGAFENSNPAHRGTEILSEPKQPFWDSLRFYQKEKVGGITAELDGTVYDVNESRSFRWKAKTIYYFLGMEIPVDEGGTFRIEETTDKGYRVSHRIYGNFKDTFGGRTLSWLMESCFGMLQSASEHTLVELEYFKEQLEG</sequence>
<dbReference type="SUPFAM" id="SSF55961">
    <property type="entry name" value="Bet v1-like"/>
    <property type="match status" value="1"/>
</dbReference>
<name>A0A1M7MCY4_9BACT</name>
<dbReference type="STRING" id="388280.SAMN04488057_104233"/>
<gene>
    <name evidence="1" type="ORF">SAMN04488057_104233</name>
</gene>
<accession>A0A1M7MCY4</accession>
<dbReference type="CDD" id="cd07812">
    <property type="entry name" value="SRPBCC"/>
    <property type="match status" value="1"/>
</dbReference>
<dbReference type="Gene3D" id="3.30.530.20">
    <property type="match status" value="1"/>
</dbReference>
<proteinExistence type="predicted"/>
<reference evidence="1 2" key="1">
    <citation type="submission" date="2016-11" db="EMBL/GenBank/DDBJ databases">
        <authorList>
            <person name="Jaros S."/>
            <person name="Januszkiewicz K."/>
            <person name="Wedrychowicz H."/>
        </authorList>
    </citation>
    <scope>NUCLEOTIDE SEQUENCE [LARGE SCALE GENOMIC DNA]</scope>
    <source>
        <strain evidence="1 2">CGMCC 1.6102</strain>
    </source>
</reference>
<dbReference type="Proteomes" id="UP000184513">
    <property type="component" value="Unassembled WGS sequence"/>
</dbReference>
<organism evidence="1 2">
    <name type="scientific">Cyclobacterium lianum</name>
    <dbReference type="NCBI Taxonomy" id="388280"/>
    <lineage>
        <taxon>Bacteria</taxon>
        <taxon>Pseudomonadati</taxon>
        <taxon>Bacteroidota</taxon>
        <taxon>Cytophagia</taxon>
        <taxon>Cytophagales</taxon>
        <taxon>Cyclobacteriaceae</taxon>
        <taxon>Cyclobacterium</taxon>
    </lineage>
</organism>
<evidence type="ECO:0000313" key="2">
    <source>
        <dbReference type="Proteomes" id="UP000184513"/>
    </source>
</evidence>
<protein>
    <recommendedName>
        <fullName evidence="3">Polyketide cyclase / dehydrase and lipid transport</fullName>
    </recommendedName>
</protein>
<keyword evidence="2" id="KW-1185">Reference proteome</keyword>
<evidence type="ECO:0000313" key="1">
    <source>
        <dbReference type="EMBL" id="SHM88733.1"/>
    </source>
</evidence>
<dbReference type="AlphaFoldDB" id="A0A1M7MCY4"/>